<dbReference type="PANTHER" id="PTHR43330">
    <property type="entry name" value="METHIONINE AMINOPEPTIDASE"/>
    <property type="match status" value="1"/>
</dbReference>
<keyword evidence="3 6" id="KW-0645">Protease</keyword>
<accession>A0A955ECE4</accession>
<evidence type="ECO:0000256" key="1">
    <source>
        <dbReference type="ARBA" id="ARBA00002521"/>
    </source>
</evidence>
<dbReference type="PRINTS" id="PR00599">
    <property type="entry name" value="MAPEPTIDASE"/>
</dbReference>
<dbReference type="InterPro" id="IPR036005">
    <property type="entry name" value="Creatinase/aminopeptidase-like"/>
</dbReference>
<dbReference type="GO" id="GO:0005829">
    <property type="term" value="C:cytosol"/>
    <property type="evidence" value="ECO:0007669"/>
    <property type="project" value="TreeGrafter"/>
</dbReference>
<protein>
    <recommendedName>
        <fullName evidence="6 7">Methionine aminopeptidase</fullName>
        <shortName evidence="6">MAP</shortName>
        <shortName evidence="6">MetAP</shortName>
        <ecNumber evidence="6 7">3.4.11.18</ecNumber>
    </recommendedName>
    <alternativeName>
        <fullName evidence="6">Peptidase M</fullName>
    </alternativeName>
</protein>
<feature type="binding site" evidence="6">
    <location>
        <position position="199"/>
    </location>
    <ligand>
        <name>a divalent metal cation</name>
        <dbReference type="ChEBI" id="CHEBI:60240"/>
        <label>2</label>
        <note>catalytic</note>
    </ligand>
</feature>
<dbReference type="EC" id="3.4.11.18" evidence="6 7"/>
<feature type="binding site" evidence="6">
    <location>
        <position position="77"/>
    </location>
    <ligand>
        <name>substrate</name>
    </ligand>
</feature>
<evidence type="ECO:0000256" key="4">
    <source>
        <dbReference type="ARBA" id="ARBA00022723"/>
    </source>
</evidence>
<dbReference type="GO" id="GO:0046872">
    <property type="term" value="F:metal ion binding"/>
    <property type="evidence" value="ECO:0007669"/>
    <property type="project" value="UniProtKB-UniRule"/>
</dbReference>
<proteinExistence type="inferred from homology"/>
<keyword evidence="5 6" id="KW-0378">Hydrolase</keyword>
<dbReference type="GO" id="GO:0070006">
    <property type="term" value="F:metalloaminopeptidase activity"/>
    <property type="evidence" value="ECO:0007669"/>
    <property type="project" value="UniProtKB-UniRule"/>
</dbReference>
<comment type="function">
    <text evidence="1 6">Removes the N-terminal methionine from nascent proteins. The N-terminal methionine is often cleaved when the second residue in the primary sequence is small and uncharged (Met-Ala-, Cys, Gly, Pro, Ser, Thr, or Val). Requires deformylation of the N(alpha)-formylated initiator methionine before it can be hydrolyzed.</text>
</comment>
<keyword evidence="2 6" id="KW-0031">Aminopeptidase</keyword>
<comment type="catalytic activity">
    <reaction evidence="6 7">
        <text>Release of N-terminal amino acids, preferentially methionine, from peptides and arylamides.</text>
        <dbReference type="EC" id="3.4.11.18"/>
    </reaction>
</comment>
<evidence type="ECO:0000256" key="2">
    <source>
        <dbReference type="ARBA" id="ARBA00022438"/>
    </source>
</evidence>
<dbReference type="EMBL" id="JAGQNX010000143">
    <property type="protein sequence ID" value="MCA9308722.1"/>
    <property type="molecule type" value="Genomic_DNA"/>
</dbReference>
<comment type="caution">
    <text evidence="9">The sequence shown here is derived from an EMBL/GenBank/DDBJ whole genome shotgun (WGS) entry which is preliminary data.</text>
</comment>
<dbReference type="GO" id="GO:0004239">
    <property type="term" value="F:initiator methionyl aminopeptidase activity"/>
    <property type="evidence" value="ECO:0007669"/>
    <property type="project" value="UniProtKB-UniRule"/>
</dbReference>
<sequence length="247" mass="26445">MVRPKTDQEIELMAKSGAITAYALRRVLDAIAANISLLELDALAESCILEKGGAPSFKTVDDYSYTTCINVNDGIVHGLPNKYRLKEGDLVSIDLGTVYKGYHSDVSYTVEVGTSKEAAFLNTGLTALEAGISKLRVGKRLGDVGNAIQTIVENAGYTVSEDLVGHGIGTEVHEPPYVPGYGTPNTGLKLKAGMVFAIEVIYQKGEPDIVILDDNWTIATKDGSLSGLFEQTVVVTKHGPKILTPFI</sequence>
<organism evidence="9 10">
    <name type="scientific">candidate division WWE3 bacterium</name>
    <dbReference type="NCBI Taxonomy" id="2053526"/>
    <lineage>
        <taxon>Bacteria</taxon>
        <taxon>Katanobacteria</taxon>
    </lineage>
</organism>
<dbReference type="CDD" id="cd01086">
    <property type="entry name" value="MetAP1"/>
    <property type="match status" value="1"/>
</dbReference>
<evidence type="ECO:0000256" key="6">
    <source>
        <dbReference type="HAMAP-Rule" id="MF_01974"/>
    </source>
</evidence>
<evidence type="ECO:0000313" key="10">
    <source>
        <dbReference type="Proteomes" id="UP000740557"/>
    </source>
</evidence>
<dbReference type="Gene3D" id="3.90.230.10">
    <property type="entry name" value="Creatinase/methionine aminopeptidase superfamily"/>
    <property type="match status" value="1"/>
</dbReference>
<evidence type="ECO:0000259" key="8">
    <source>
        <dbReference type="Pfam" id="PF00557"/>
    </source>
</evidence>
<keyword evidence="4 6" id="KW-0479">Metal-binding</keyword>
<dbReference type="InterPro" id="IPR001714">
    <property type="entry name" value="Pept_M24_MAP"/>
</dbReference>
<comment type="similarity">
    <text evidence="6">Belongs to the peptidase M24A family. Methionine aminopeptidase type 1 subfamily.</text>
</comment>
<feature type="binding site" evidence="6">
    <location>
        <position position="166"/>
    </location>
    <ligand>
        <name>a divalent metal cation</name>
        <dbReference type="ChEBI" id="CHEBI:60240"/>
        <label>2</label>
        <note>catalytic</note>
    </ligand>
</feature>
<dbReference type="Pfam" id="PF00557">
    <property type="entry name" value="Peptidase_M24"/>
    <property type="match status" value="1"/>
</dbReference>
<evidence type="ECO:0000256" key="7">
    <source>
        <dbReference type="RuleBase" id="RU003653"/>
    </source>
</evidence>
<comment type="cofactor">
    <cofactor evidence="6">
        <name>Co(2+)</name>
        <dbReference type="ChEBI" id="CHEBI:48828"/>
    </cofactor>
    <cofactor evidence="6">
        <name>Zn(2+)</name>
        <dbReference type="ChEBI" id="CHEBI:29105"/>
    </cofactor>
    <cofactor evidence="6">
        <name>Mn(2+)</name>
        <dbReference type="ChEBI" id="CHEBI:29035"/>
    </cofactor>
    <cofactor evidence="6">
        <name>Fe(2+)</name>
        <dbReference type="ChEBI" id="CHEBI:29033"/>
    </cofactor>
    <text evidence="6">Binds 2 divalent metal cations per subunit. Has a high-affinity and a low affinity metal-binding site. The true nature of the physiological cofactor is under debate. The enzyme is active with cobalt, zinc, manganese or divalent iron ions. Most likely, methionine aminopeptidases function as mononuclear Fe(2+)-metalloproteases under physiological conditions, and the catalytically relevant metal-binding site has been assigned to the histidine-containing high-affinity site.</text>
</comment>
<feature type="binding site" evidence="6">
    <location>
        <position position="105"/>
    </location>
    <ligand>
        <name>a divalent metal cation</name>
        <dbReference type="ChEBI" id="CHEBI:60240"/>
        <label>1</label>
    </ligand>
</feature>
<feature type="binding site" evidence="6">
    <location>
        <position position="105"/>
    </location>
    <ligand>
        <name>a divalent metal cation</name>
        <dbReference type="ChEBI" id="CHEBI:60240"/>
        <label>2</label>
        <note>catalytic</note>
    </ligand>
</feature>
<feature type="binding site" evidence="6">
    <location>
        <position position="94"/>
    </location>
    <ligand>
        <name>a divalent metal cation</name>
        <dbReference type="ChEBI" id="CHEBI:60240"/>
        <label>1</label>
    </ligand>
</feature>
<name>A0A955ECE4_UNCKA</name>
<reference evidence="9" key="1">
    <citation type="submission" date="2020-04" db="EMBL/GenBank/DDBJ databases">
        <authorList>
            <person name="Zhang T."/>
        </authorList>
    </citation>
    <scope>NUCLEOTIDE SEQUENCE</scope>
    <source>
        <strain evidence="9">HKST-UBA79</strain>
    </source>
</reference>
<dbReference type="PANTHER" id="PTHR43330:SF27">
    <property type="entry name" value="METHIONINE AMINOPEPTIDASE"/>
    <property type="match status" value="1"/>
</dbReference>
<dbReference type="Proteomes" id="UP000740557">
    <property type="component" value="Unassembled WGS sequence"/>
</dbReference>
<dbReference type="InterPro" id="IPR002467">
    <property type="entry name" value="Pept_M24A_MAP1"/>
</dbReference>
<gene>
    <name evidence="6 9" type="primary">map</name>
    <name evidence="9" type="ORF">KC980_04365</name>
</gene>
<feature type="domain" description="Peptidase M24" evidence="8">
    <location>
        <begin position="11"/>
        <end position="237"/>
    </location>
</feature>
<dbReference type="GO" id="GO:0006508">
    <property type="term" value="P:proteolysis"/>
    <property type="evidence" value="ECO:0007669"/>
    <property type="project" value="UniProtKB-KW"/>
</dbReference>
<feature type="binding site" evidence="6">
    <location>
        <position position="230"/>
    </location>
    <ligand>
        <name>a divalent metal cation</name>
        <dbReference type="ChEBI" id="CHEBI:60240"/>
        <label>2</label>
        <note>catalytic</note>
    </ligand>
</feature>
<evidence type="ECO:0000313" key="9">
    <source>
        <dbReference type="EMBL" id="MCA9308722.1"/>
    </source>
</evidence>
<feature type="binding site" evidence="6">
    <location>
        <position position="230"/>
    </location>
    <ligand>
        <name>a divalent metal cation</name>
        <dbReference type="ChEBI" id="CHEBI:60240"/>
        <label>1</label>
    </ligand>
</feature>
<evidence type="ECO:0000256" key="3">
    <source>
        <dbReference type="ARBA" id="ARBA00022670"/>
    </source>
</evidence>
<dbReference type="InterPro" id="IPR000994">
    <property type="entry name" value="Pept_M24"/>
</dbReference>
<comment type="subunit">
    <text evidence="6">Monomer.</text>
</comment>
<reference evidence="9" key="2">
    <citation type="journal article" date="2021" name="Microbiome">
        <title>Successional dynamics and alternative stable states in a saline activated sludge microbial community over 9 years.</title>
        <authorList>
            <person name="Wang Y."/>
            <person name="Ye J."/>
            <person name="Ju F."/>
            <person name="Liu L."/>
            <person name="Boyd J.A."/>
            <person name="Deng Y."/>
            <person name="Parks D.H."/>
            <person name="Jiang X."/>
            <person name="Yin X."/>
            <person name="Woodcroft B.J."/>
            <person name="Tyson G.W."/>
            <person name="Hugenholtz P."/>
            <person name="Polz M.F."/>
            <person name="Zhang T."/>
        </authorList>
    </citation>
    <scope>NUCLEOTIDE SEQUENCE</scope>
    <source>
        <strain evidence="9">HKST-UBA79</strain>
    </source>
</reference>
<evidence type="ECO:0000256" key="5">
    <source>
        <dbReference type="ARBA" id="ARBA00022801"/>
    </source>
</evidence>
<feature type="binding site" evidence="6">
    <location>
        <position position="173"/>
    </location>
    <ligand>
        <name>substrate</name>
    </ligand>
</feature>
<dbReference type="AlphaFoldDB" id="A0A955ECE4"/>
<dbReference type="SUPFAM" id="SSF55920">
    <property type="entry name" value="Creatinase/aminopeptidase"/>
    <property type="match status" value="1"/>
</dbReference>
<dbReference type="NCBIfam" id="TIGR00500">
    <property type="entry name" value="met_pdase_I"/>
    <property type="match status" value="1"/>
</dbReference>
<dbReference type="HAMAP" id="MF_01974">
    <property type="entry name" value="MetAP_1"/>
    <property type="match status" value="1"/>
</dbReference>